<dbReference type="RefSeq" id="WP_379270980.1">
    <property type="nucleotide sequence ID" value="NZ_JBHUGT010000010.1"/>
</dbReference>
<dbReference type="InterPro" id="IPR040680">
    <property type="entry name" value="DUF5643"/>
</dbReference>
<evidence type="ECO:0000259" key="2">
    <source>
        <dbReference type="Pfam" id="PF13786"/>
    </source>
</evidence>
<keyword evidence="1" id="KW-0472">Membrane</keyword>
<dbReference type="Pfam" id="PF13786">
    <property type="entry name" value="DUF4179"/>
    <property type="match status" value="1"/>
</dbReference>
<accession>A0ABW5QV17</accession>
<gene>
    <name evidence="4" type="ORF">ACFSW5_07750</name>
</gene>
<name>A0ABW5QV17_9BACL</name>
<evidence type="ECO:0000313" key="5">
    <source>
        <dbReference type="Proteomes" id="UP001597493"/>
    </source>
</evidence>
<keyword evidence="1" id="KW-1133">Transmembrane helix</keyword>
<evidence type="ECO:0000256" key="1">
    <source>
        <dbReference type="SAM" id="Phobius"/>
    </source>
</evidence>
<dbReference type="Pfam" id="PF18705">
    <property type="entry name" value="DUF5643"/>
    <property type="match status" value="1"/>
</dbReference>
<keyword evidence="1" id="KW-0812">Transmembrane</keyword>
<evidence type="ECO:0000313" key="4">
    <source>
        <dbReference type="EMBL" id="MFD2660164.1"/>
    </source>
</evidence>
<feature type="transmembrane region" description="Helical" evidence="1">
    <location>
        <begin position="41"/>
        <end position="61"/>
    </location>
</feature>
<evidence type="ECO:0000259" key="3">
    <source>
        <dbReference type="Pfam" id="PF18705"/>
    </source>
</evidence>
<organism evidence="4 5">
    <name type="scientific">Paenibacillus thailandensis</name>
    <dbReference type="NCBI Taxonomy" id="393250"/>
    <lineage>
        <taxon>Bacteria</taxon>
        <taxon>Bacillati</taxon>
        <taxon>Bacillota</taxon>
        <taxon>Bacilli</taxon>
        <taxon>Bacillales</taxon>
        <taxon>Paenibacillaceae</taxon>
        <taxon>Paenibacillus</taxon>
    </lineage>
</organism>
<sequence>MDKWEQELKKHVDLALPDSIDERIQLTLSQIKRKHNKSSKLRHGATAAVASLVLIFGLSSLSPVFAEAMKSLPLVESIFELGGDAGMKRGNQLQLTAKIGQQVQIEDQLVTFTESLYDGSNINLGIIVTEKDEDPLAFATGIVYTVDGEVLEYGGNSSLEKLGDGTYAGTISITPDRQLPDSFVLGILSRDQTKTLAEIPVKRQGGSHTYTIAQTRIWNDIEVNYEAVTLFPTTTEINFQLRNTDSAFWELQIYDEQGRVLQPISHHARGSDNQVEVKTYFEPLETIPKQLTIKPYLSSFESDTKWSGKWNGTPITLSQGKAGALTILDRKWENNQLTLTYEVTGERIFEQMNQIWLEDRNGNRYFKETAPIRIHGSSQYQVTFSNVTNIDTIYICTAQVNIHYLEELAVTVDLAK</sequence>
<proteinExistence type="predicted"/>
<protein>
    <submittedName>
        <fullName evidence="4">DUF4179 domain-containing protein</fullName>
    </submittedName>
</protein>
<reference evidence="5" key="1">
    <citation type="journal article" date="2019" name="Int. J. Syst. Evol. Microbiol.">
        <title>The Global Catalogue of Microorganisms (GCM) 10K type strain sequencing project: providing services to taxonomists for standard genome sequencing and annotation.</title>
        <authorList>
            <consortium name="The Broad Institute Genomics Platform"/>
            <consortium name="The Broad Institute Genome Sequencing Center for Infectious Disease"/>
            <person name="Wu L."/>
            <person name="Ma J."/>
        </authorList>
    </citation>
    <scope>NUCLEOTIDE SEQUENCE [LARGE SCALE GENOMIC DNA]</scope>
    <source>
        <strain evidence="5">TISTR 1827</strain>
    </source>
</reference>
<feature type="domain" description="DUF4179" evidence="2">
    <location>
        <begin position="37"/>
        <end position="128"/>
    </location>
</feature>
<dbReference type="InterPro" id="IPR025436">
    <property type="entry name" value="DUF4179"/>
</dbReference>
<keyword evidence="5" id="KW-1185">Reference proteome</keyword>
<feature type="domain" description="DUF5643" evidence="3">
    <location>
        <begin position="208"/>
        <end position="305"/>
    </location>
</feature>
<comment type="caution">
    <text evidence="4">The sequence shown here is derived from an EMBL/GenBank/DDBJ whole genome shotgun (WGS) entry which is preliminary data.</text>
</comment>
<dbReference type="Gene3D" id="2.60.40.1630">
    <property type="entry name" value="bacillus anthracis domain"/>
    <property type="match status" value="1"/>
</dbReference>
<dbReference type="Proteomes" id="UP001597493">
    <property type="component" value="Unassembled WGS sequence"/>
</dbReference>
<dbReference type="EMBL" id="JBHUMY010000006">
    <property type="protein sequence ID" value="MFD2660164.1"/>
    <property type="molecule type" value="Genomic_DNA"/>
</dbReference>